<dbReference type="EMBL" id="UGYN01000002">
    <property type="protein sequence ID" value="SUI43876.1"/>
    <property type="molecule type" value="Genomic_DNA"/>
</dbReference>
<dbReference type="AlphaFoldDB" id="A0A379YD93"/>
<dbReference type="RefSeq" id="WP_115182745.1">
    <property type="nucleotide sequence ID" value="NZ_CAMKUF010000001.1"/>
</dbReference>
<proteinExistence type="predicted"/>
<gene>
    <name evidence="1" type="ORF">NCTC11544_00285</name>
</gene>
<protein>
    <submittedName>
        <fullName evidence="1">Caudovirales tail fibre assembly protein</fullName>
    </submittedName>
</protein>
<dbReference type="Pfam" id="PF02413">
    <property type="entry name" value="Caudo_TAP"/>
    <property type="match status" value="1"/>
</dbReference>
<sequence>MNKIIHVSFPVYANAEGTVINCMVLHVDFGDIPFTASPDDTFTDYGPDIYNRAVAGEFGDVAAYVPPPAPTRAKTTEKNTLEYTRRLGIATDAAFPLQSAVDLGIASEEQKQTLAEWQQYAVDLLAVDLTQSPVTWPTPLAALSLQEDA</sequence>
<dbReference type="Proteomes" id="UP000255529">
    <property type="component" value="Unassembled WGS sequence"/>
</dbReference>
<name>A0A379YD93_9GAMM</name>
<organism evidence="1 2">
    <name type="scientific">Serratia quinivorans</name>
    <dbReference type="NCBI Taxonomy" id="137545"/>
    <lineage>
        <taxon>Bacteria</taxon>
        <taxon>Pseudomonadati</taxon>
        <taxon>Pseudomonadota</taxon>
        <taxon>Gammaproteobacteria</taxon>
        <taxon>Enterobacterales</taxon>
        <taxon>Yersiniaceae</taxon>
        <taxon>Serratia</taxon>
    </lineage>
</organism>
<evidence type="ECO:0000313" key="2">
    <source>
        <dbReference type="Proteomes" id="UP000255529"/>
    </source>
</evidence>
<dbReference type="InterPro" id="IPR003458">
    <property type="entry name" value="Phage_T4_Gp38_tail_assem"/>
</dbReference>
<accession>A0A379YD93</accession>
<reference evidence="1 2" key="1">
    <citation type="submission" date="2018-06" db="EMBL/GenBank/DDBJ databases">
        <authorList>
            <consortium name="Pathogen Informatics"/>
            <person name="Doyle S."/>
        </authorList>
    </citation>
    <scope>NUCLEOTIDE SEQUENCE [LARGE SCALE GENOMIC DNA]</scope>
    <source>
        <strain evidence="1 2">NCTC11544</strain>
    </source>
</reference>
<evidence type="ECO:0000313" key="1">
    <source>
        <dbReference type="EMBL" id="SUI43876.1"/>
    </source>
</evidence>